<dbReference type="InterPro" id="IPR016909">
    <property type="entry name" value="rRNA_lsu_MeTfrase_F"/>
</dbReference>
<comment type="similarity">
    <text evidence="6">Belongs to the methyltransferase superfamily. METTL16/RlmF family.</text>
</comment>
<dbReference type="GO" id="GO:0070475">
    <property type="term" value="P:rRNA base methylation"/>
    <property type="evidence" value="ECO:0007669"/>
    <property type="project" value="TreeGrafter"/>
</dbReference>
<keyword evidence="1 6" id="KW-0963">Cytoplasm</keyword>
<dbReference type="NCBIfam" id="NF008725">
    <property type="entry name" value="PRK11727.1"/>
    <property type="match status" value="1"/>
</dbReference>
<dbReference type="Pfam" id="PF05971">
    <property type="entry name" value="Methyltransf_10"/>
    <property type="match status" value="1"/>
</dbReference>
<evidence type="ECO:0000313" key="8">
    <source>
        <dbReference type="EMBL" id="AEP28745.1"/>
    </source>
</evidence>
<dbReference type="eggNOG" id="COG3129">
    <property type="taxonomic scope" value="Bacteria"/>
</dbReference>
<gene>
    <name evidence="6 8" type="primary">rlmF</name>
    <name evidence="8" type="ordered locus">GNIT_0591</name>
</gene>
<keyword evidence="2 6" id="KW-0698">rRNA processing</keyword>
<dbReference type="HOGENOM" id="CLU_027534_3_0_6"/>
<dbReference type="HAMAP" id="MF_01848">
    <property type="entry name" value="23SrRNA_methyltr_F"/>
    <property type="match status" value="1"/>
</dbReference>
<feature type="region of interest" description="Disordered" evidence="7">
    <location>
        <begin position="215"/>
        <end position="242"/>
    </location>
</feature>
<evidence type="ECO:0000256" key="3">
    <source>
        <dbReference type="ARBA" id="ARBA00022603"/>
    </source>
</evidence>
<keyword evidence="3 6" id="KW-0489">Methyltransferase</keyword>
<protein>
    <recommendedName>
        <fullName evidence="6">Ribosomal RNA large subunit methyltransferase F</fullName>
        <ecNumber evidence="6">2.1.1.181</ecNumber>
    </recommendedName>
    <alternativeName>
        <fullName evidence="6">23S rRNA mA1618 methyltransferase</fullName>
    </alternativeName>
    <alternativeName>
        <fullName evidence="6">rRNA adenine N-6-methyltransferase</fullName>
    </alternativeName>
</protein>
<keyword evidence="9" id="KW-1185">Reference proteome</keyword>
<keyword evidence="4 6" id="KW-0808">Transferase</keyword>
<dbReference type="InterPro" id="IPR029063">
    <property type="entry name" value="SAM-dependent_MTases_sf"/>
</dbReference>
<dbReference type="PANTHER" id="PTHR13393:SF0">
    <property type="entry name" value="RNA N6-ADENOSINE-METHYLTRANSFERASE METTL16"/>
    <property type="match status" value="1"/>
</dbReference>
<dbReference type="PIRSF" id="PIRSF029038">
    <property type="entry name" value="Mtase_YbiN_prd"/>
    <property type="match status" value="1"/>
</dbReference>
<evidence type="ECO:0000256" key="1">
    <source>
        <dbReference type="ARBA" id="ARBA00022490"/>
    </source>
</evidence>
<evidence type="ECO:0000256" key="5">
    <source>
        <dbReference type="ARBA" id="ARBA00022691"/>
    </source>
</evidence>
<dbReference type="STRING" id="1085623.GNIT_0591"/>
<accession>G4QEI2</accession>
<evidence type="ECO:0000256" key="2">
    <source>
        <dbReference type="ARBA" id="ARBA00022552"/>
    </source>
</evidence>
<feature type="compositionally biased region" description="Low complexity" evidence="7">
    <location>
        <begin position="1"/>
        <end position="15"/>
    </location>
</feature>
<evidence type="ECO:0000256" key="7">
    <source>
        <dbReference type="SAM" id="MobiDB-lite"/>
    </source>
</evidence>
<evidence type="ECO:0000256" key="4">
    <source>
        <dbReference type="ARBA" id="ARBA00022679"/>
    </source>
</evidence>
<comment type="catalytic activity">
    <reaction evidence="6">
        <text>adenosine(1618) in 23S rRNA + S-adenosyl-L-methionine = N(6)-methyladenosine(1618) in 23S rRNA + S-adenosyl-L-homocysteine + H(+)</text>
        <dbReference type="Rhea" id="RHEA:16497"/>
        <dbReference type="Rhea" id="RHEA-COMP:10229"/>
        <dbReference type="Rhea" id="RHEA-COMP:10231"/>
        <dbReference type="ChEBI" id="CHEBI:15378"/>
        <dbReference type="ChEBI" id="CHEBI:57856"/>
        <dbReference type="ChEBI" id="CHEBI:59789"/>
        <dbReference type="ChEBI" id="CHEBI:74411"/>
        <dbReference type="ChEBI" id="CHEBI:74449"/>
        <dbReference type="EC" id="2.1.1.181"/>
    </reaction>
</comment>
<comment type="subcellular location">
    <subcellularLocation>
        <location evidence="6">Cytoplasm</location>
    </subcellularLocation>
</comment>
<sequence>MKSAKSAPSSAGKQSNAKPEMHPRNPHNLGYDFAALADNYAPLKDHLAPNPLGKLTIDFSQPTAVKALNAGLLKHYYQVQHWDIPEGFLCPAVPGRADYIHYIADLLALDNNGNIPEGKQIRGLDIGTGANLIYPIVASQSYGWSMLGSEINRASYSSANLIADANPNLRQLVKVRHQKKAKAIFSGIIKEDEAFDFSLCNPPFHVSADAALAGSQKKNKNLARHSHKRRGKDSTAKNQSSLNFGGQHNELWCEGGEFEFVRSMIKESVEFKKQVTWFTTLLSKKENVAPLLLLAKKLGASECKTINMAQGAKASRFIAWRF</sequence>
<name>G4QEI2_GLANF</name>
<dbReference type="GO" id="GO:0005737">
    <property type="term" value="C:cytoplasm"/>
    <property type="evidence" value="ECO:0007669"/>
    <property type="project" value="UniProtKB-SubCell"/>
</dbReference>
<dbReference type="AlphaFoldDB" id="G4QEI2"/>
<dbReference type="CDD" id="cd02440">
    <property type="entry name" value="AdoMet_MTases"/>
    <property type="match status" value="1"/>
</dbReference>
<dbReference type="OrthoDB" id="1115728at2"/>
<comment type="function">
    <text evidence="6">Specifically methylates the adenine in position 1618 of 23S rRNA.</text>
</comment>
<dbReference type="Proteomes" id="UP000009282">
    <property type="component" value="Chromosome"/>
</dbReference>
<dbReference type="EMBL" id="CP003060">
    <property type="protein sequence ID" value="AEP28745.1"/>
    <property type="molecule type" value="Genomic_DNA"/>
</dbReference>
<proteinExistence type="inferred from homology"/>
<feature type="compositionally biased region" description="Basic residues" evidence="7">
    <location>
        <begin position="217"/>
        <end position="231"/>
    </location>
</feature>
<dbReference type="PANTHER" id="PTHR13393">
    <property type="entry name" value="SAM-DEPENDENT METHYLTRANSFERASE"/>
    <property type="match status" value="1"/>
</dbReference>
<evidence type="ECO:0000256" key="6">
    <source>
        <dbReference type="HAMAP-Rule" id="MF_01848"/>
    </source>
</evidence>
<evidence type="ECO:0000313" key="9">
    <source>
        <dbReference type="Proteomes" id="UP000009282"/>
    </source>
</evidence>
<feature type="region of interest" description="Disordered" evidence="7">
    <location>
        <begin position="1"/>
        <end position="25"/>
    </location>
</feature>
<dbReference type="RefSeq" id="WP_014107622.1">
    <property type="nucleotide sequence ID" value="NC_016041.1"/>
</dbReference>
<keyword evidence="5 6" id="KW-0949">S-adenosyl-L-methionine</keyword>
<reference evidence="8 9" key="1">
    <citation type="journal article" date="2011" name="J. Bacteriol.">
        <title>Complete genome sequence of seawater bacterium Glaciecola nitratireducens FR1064T.</title>
        <authorList>
            <person name="Bian F."/>
            <person name="Qin Q.L."/>
            <person name="Xie B.B."/>
            <person name="Shu Y.L."/>
            <person name="Zhang X.Y."/>
            <person name="Yu Y."/>
            <person name="Chen B."/>
            <person name="Chen X.L."/>
            <person name="Zhou B.C."/>
            <person name="Zhang Y.Z."/>
        </authorList>
    </citation>
    <scope>NUCLEOTIDE SEQUENCE [LARGE SCALE GENOMIC DNA]</scope>
    <source>
        <strain evidence="9">JCM 12485 / KCTC 12276 / FR1064</strain>
    </source>
</reference>
<dbReference type="EC" id="2.1.1.181" evidence="6"/>
<dbReference type="KEGG" id="gni:GNIT_0591"/>
<dbReference type="InterPro" id="IPR010286">
    <property type="entry name" value="METTL16/RlmF"/>
</dbReference>
<dbReference type="GO" id="GO:0052907">
    <property type="term" value="F:23S rRNA (adenine(1618)-N(6))-methyltransferase activity"/>
    <property type="evidence" value="ECO:0007669"/>
    <property type="project" value="UniProtKB-EC"/>
</dbReference>
<organism evidence="8 9">
    <name type="scientific">Glaciecola nitratireducens (strain JCM 12485 / KCTC 12276 / FR1064)</name>
    <dbReference type="NCBI Taxonomy" id="1085623"/>
    <lineage>
        <taxon>Bacteria</taxon>
        <taxon>Pseudomonadati</taxon>
        <taxon>Pseudomonadota</taxon>
        <taxon>Gammaproteobacteria</taxon>
        <taxon>Alteromonadales</taxon>
        <taxon>Alteromonadaceae</taxon>
        <taxon>Brumicola</taxon>
    </lineage>
</organism>
<dbReference type="Gene3D" id="3.40.50.150">
    <property type="entry name" value="Vaccinia Virus protein VP39"/>
    <property type="match status" value="1"/>
</dbReference>
<dbReference type="SUPFAM" id="SSF53335">
    <property type="entry name" value="S-adenosyl-L-methionine-dependent methyltransferases"/>
    <property type="match status" value="1"/>
</dbReference>